<gene>
    <name evidence="2" type="ORF">SAMN04488530_10563</name>
</gene>
<evidence type="ECO:0000313" key="2">
    <source>
        <dbReference type="EMBL" id="SHG67796.1"/>
    </source>
</evidence>
<name>A0A1M5LS47_9FIRM</name>
<dbReference type="InterPro" id="IPR010380">
    <property type="entry name" value="DUF975"/>
</dbReference>
<dbReference type="Proteomes" id="UP000243255">
    <property type="component" value="Unassembled WGS sequence"/>
</dbReference>
<organism evidence="2 3">
    <name type="scientific">Asaccharospora irregularis DSM 2635</name>
    <dbReference type="NCBI Taxonomy" id="1121321"/>
    <lineage>
        <taxon>Bacteria</taxon>
        <taxon>Bacillati</taxon>
        <taxon>Bacillota</taxon>
        <taxon>Clostridia</taxon>
        <taxon>Peptostreptococcales</taxon>
        <taxon>Peptostreptococcaceae</taxon>
        <taxon>Asaccharospora</taxon>
    </lineage>
</organism>
<evidence type="ECO:0008006" key="4">
    <source>
        <dbReference type="Google" id="ProtNLM"/>
    </source>
</evidence>
<feature type="transmembrane region" description="Helical" evidence="1">
    <location>
        <begin position="103"/>
        <end position="127"/>
    </location>
</feature>
<dbReference type="RefSeq" id="WP_084120151.1">
    <property type="nucleotide sequence ID" value="NZ_BAABCH010000026.1"/>
</dbReference>
<reference evidence="3" key="1">
    <citation type="submission" date="2016-11" db="EMBL/GenBank/DDBJ databases">
        <authorList>
            <person name="Varghese N."/>
            <person name="Submissions S."/>
        </authorList>
    </citation>
    <scope>NUCLEOTIDE SEQUENCE [LARGE SCALE GENOMIC DNA]</scope>
    <source>
        <strain evidence="3">DSM 2635</strain>
    </source>
</reference>
<keyword evidence="3" id="KW-1185">Reference proteome</keyword>
<feature type="transmembrane region" description="Helical" evidence="1">
    <location>
        <begin position="233"/>
        <end position="252"/>
    </location>
</feature>
<dbReference type="AlphaFoldDB" id="A0A1M5LS47"/>
<dbReference type="EMBL" id="FQWX01000005">
    <property type="protein sequence ID" value="SHG67796.1"/>
    <property type="molecule type" value="Genomic_DNA"/>
</dbReference>
<feature type="transmembrane region" description="Helical" evidence="1">
    <location>
        <begin position="18"/>
        <end position="36"/>
    </location>
</feature>
<evidence type="ECO:0000313" key="3">
    <source>
        <dbReference type="Proteomes" id="UP000243255"/>
    </source>
</evidence>
<dbReference type="Pfam" id="PF06161">
    <property type="entry name" value="DUF975"/>
    <property type="match status" value="1"/>
</dbReference>
<keyword evidence="1" id="KW-0812">Transmembrane</keyword>
<proteinExistence type="predicted"/>
<keyword evidence="1" id="KW-1133">Transmembrane helix</keyword>
<protein>
    <recommendedName>
        <fullName evidence="4">DUF975 family protein</fullName>
    </recommendedName>
</protein>
<dbReference type="PANTHER" id="PTHR40076:SF1">
    <property type="entry name" value="MEMBRANE PROTEIN"/>
    <property type="match status" value="1"/>
</dbReference>
<dbReference type="PANTHER" id="PTHR40076">
    <property type="entry name" value="MEMBRANE PROTEIN-RELATED"/>
    <property type="match status" value="1"/>
</dbReference>
<accession>A0A1M5LS47</accession>
<dbReference type="STRING" id="1121321.SAMN04488530_10563"/>
<feature type="transmembrane region" description="Helical" evidence="1">
    <location>
        <begin position="166"/>
        <end position="188"/>
    </location>
</feature>
<evidence type="ECO:0000256" key="1">
    <source>
        <dbReference type="SAM" id="Phobius"/>
    </source>
</evidence>
<sequence>MWSRAQLKENGKRSFKRVYTSSVIVCLIVSLLGFILDGGKNPSGSVSNINQQNYNVTENISPEDTNGTKEILNNYVEKNTLAGRMGSILNKLSDSPKASIFELAGSAALSSIVLAIVIIAIIIRVIILNPIEVGKNNFFMGIRESDRSVSDILFVFKDQNWIKTSVTMFFMNLFTWLWTLLLIIPGIVKSYEYKMIPYILAENTDIDRHRAFEISKNMMQGQKFDTFVLDLSFIGWQFLSGITWGIAGILYVNPYVEATTAELYAVLREDALRRGIVSLDELPGFSNKN</sequence>
<keyword evidence="1" id="KW-0472">Membrane</keyword>